<protein>
    <submittedName>
        <fullName evidence="1">Uncharacterized protein</fullName>
    </submittedName>
</protein>
<comment type="caution">
    <text evidence="1">The sequence shown here is derived from an EMBL/GenBank/DDBJ whole genome shotgun (WGS) entry which is preliminary data.</text>
</comment>
<accession>A0ACC0BTL4</accession>
<proteinExistence type="predicted"/>
<reference evidence="2" key="1">
    <citation type="journal article" date="2023" name="Nat. Plants">
        <title>Single-cell RNA sequencing provides a high-resolution roadmap for understanding the multicellular compartmentation of specialized metabolism.</title>
        <authorList>
            <person name="Sun S."/>
            <person name="Shen X."/>
            <person name="Li Y."/>
            <person name="Li Y."/>
            <person name="Wang S."/>
            <person name="Li R."/>
            <person name="Zhang H."/>
            <person name="Shen G."/>
            <person name="Guo B."/>
            <person name="Wei J."/>
            <person name="Xu J."/>
            <person name="St-Pierre B."/>
            <person name="Chen S."/>
            <person name="Sun C."/>
        </authorList>
    </citation>
    <scope>NUCLEOTIDE SEQUENCE [LARGE SCALE GENOMIC DNA]</scope>
</reference>
<gene>
    <name evidence="1" type="ORF">M9H77_06971</name>
</gene>
<evidence type="ECO:0000313" key="1">
    <source>
        <dbReference type="EMBL" id="KAI5676021.1"/>
    </source>
</evidence>
<dbReference type="EMBL" id="CM044702">
    <property type="protein sequence ID" value="KAI5676021.1"/>
    <property type="molecule type" value="Genomic_DNA"/>
</dbReference>
<organism evidence="1 2">
    <name type="scientific">Catharanthus roseus</name>
    <name type="common">Madagascar periwinkle</name>
    <name type="synonym">Vinca rosea</name>
    <dbReference type="NCBI Taxonomy" id="4058"/>
    <lineage>
        <taxon>Eukaryota</taxon>
        <taxon>Viridiplantae</taxon>
        <taxon>Streptophyta</taxon>
        <taxon>Embryophyta</taxon>
        <taxon>Tracheophyta</taxon>
        <taxon>Spermatophyta</taxon>
        <taxon>Magnoliopsida</taxon>
        <taxon>eudicotyledons</taxon>
        <taxon>Gunneridae</taxon>
        <taxon>Pentapetalae</taxon>
        <taxon>asterids</taxon>
        <taxon>lamiids</taxon>
        <taxon>Gentianales</taxon>
        <taxon>Apocynaceae</taxon>
        <taxon>Rauvolfioideae</taxon>
        <taxon>Vinceae</taxon>
        <taxon>Catharanthinae</taxon>
        <taxon>Catharanthus</taxon>
    </lineage>
</organism>
<sequence length="488" mass="56091">MNFYNIELKLMSVEIHVGEEISKEDPCDFMSVKHIERKEYIEIKEKQRAEEKERLAEELYVFDSISILLRESEHFECSKEKESDHVKGIENKGRRMEKELRNFYGDKQISLFLNPFSLCDEFSLGELEMLLVAYTSHISIFGELCAISFYGNLFLLVLCMLKCLTPCVSLENQLVPNVLKYLSSHASFVNHFSPSKAKIDRLLFEHENLHDDYFMKPKVVESWLASAIFDVLHARIEGKPIEKNDYALTFFATFMKNFDGFILSNKTFSPLSEQIEFLSIKHVLSLFKDFAWHVLEEQRKVLRGAKTLLLSKVQVEQTKETSLEDFEATNSKEEEDLTPTTCYKVYPTVHGRFQLMEEKMEQDLPLTAHWQQRKPRLKPTNGSRLPLPPTVHLPYTVALGIPVSFHKHHVFGVVVVDTGACKCFLGESRGKSTKEKGVIVQGESCTEEKRRLSGESDEEDVGAVEDIEKKKLATALCKLKVPFPNALV</sequence>
<evidence type="ECO:0000313" key="2">
    <source>
        <dbReference type="Proteomes" id="UP001060085"/>
    </source>
</evidence>
<name>A0ACC0BTL4_CATRO</name>
<keyword evidence="2" id="KW-1185">Reference proteome</keyword>
<dbReference type="Proteomes" id="UP001060085">
    <property type="component" value="Linkage Group LG02"/>
</dbReference>